<dbReference type="ExpressionAtlas" id="M0ZRK8">
    <property type="expression patterns" value="baseline"/>
</dbReference>
<protein>
    <submittedName>
        <fullName evidence="2">Nucleic acid binding protein</fullName>
    </submittedName>
</protein>
<dbReference type="Proteomes" id="UP000011115">
    <property type="component" value="Unassembled WGS sequence"/>
</dbReference>
<dbReference type="HOGENOM" id="CLU_2890252_0_0_1"/>
<dbReference type="EnsemblPlants" id="PGSC0003DMT400006556">
    <property type="protein sequence ID" value="PGSC0003DMT400006556"/>
    <property type="gene ID" value="PGSC0003DMG401002551"/>
</dbReference>
<dbReference type="Gramene" id="PGSC0003DMT400006556">
    <property type="protein sequence ID" value="PGSC0003DMT400006556"/>
    <property type="gene ID" value="PGSC0003DMG401002551"/>
</dbReference>
<evidence type="ECO:0000313" key="3">
    <source>
        <dbReference type="Proteomes" id="UP000011115"/>
    </source>
</evidence>
<name>M0ZRK8_SOLTU</name>
<reference evidence="3" key="1">
    <citation type="journal article" date="2011" name="Nature">
        <title>Genome sequence and analysis of the tuber crop potato.</title>
        <authorList>
            <consortium name="The Potato Genome Sequencing Consortium"/>
        </authorList>
    </citation>
    <scope>NUCLEOTIDE SEQUENCE [LARGE SCALE GENOMIC DNA]</scope>
    <source>
        <strain evidence="3">cv. DM1-3 516 R44</strain>
    </source>
</reference>
<dbReference type="Gene3D" id="3.90.1140.10">
    <property type="entry name" value="Cyclic phosphodiesterase"/>
    <property type="match status" value="1"/>
</dbReference>
<feature type="domain" description="A-kinase anchor protein 7-like phosphoesterase" evidence="1">
    <location>
        <begin position="5"/>
        <end position="44"/>
    </location>
</feature>
<sequence>MFFLSTDLGIEKSIFIKPKTFHLTVLMLKLWNKDRIEAAAEVLRVDVCNYMVIFFCCNIIFSV</sequence>
<dbReference type="GO" id="GO:0006307">
    <property type="term" value="P:DNA alkylation repair"/>
    <property type="evidence" value="ECO:0007669"/>
    <property type="project" value="InterPro"/>
</dbReference>
<dbReference type="PANTHER" id="PTHR13360:SF1">
    <property type="entry name" value="ACTIVATING SIGNAL COINTEGRATOR 1 COMPLEX SUBUNIT 1"/>
    <property type="match status" value="1"/>
</dbReference>
<dbReference type="Pfam" id="PF10469">
    <property type="entry name" value="AKAP7_NLS"/>
    <property type="match status" value="1"/>
</dbReference>
<evidence type="ECO:0000313" key="2">
    <source>
        <dbReference type="EnsemblPlants" id="PGSC0003DMT400006556"/>
    </source>
</evidence>
<dbReference type="InterPro" id="IPR019510">
    <property type="entry name" value="AKAP7-like_phosphoesterase"/>
</dbReference>
<proteinExistence type="predicted"/>
<reference evidence="2" key="2">
    <citation type="submission" date="2015-06" db="UniProtKB">
        <authorList>
            <consortium name="EnsemblPlants"/>
        </authorList>
    </citation>
    <scope>IDENTIFICATION</scope>
    <source>
        <strain evidence="2">DM1-3 516 R44</strain>
    </source>
</reference>
<accession>M0ZRK8</accession>
<organism evidence="2 3">
    <name type="scientific">Solanum tuberosum</name>
    <name type="common">Potato</name>
    <dbReference type="NCBI Taxonomy" id="4113"/>
    <lineage>
        <taxon>Eukaryota</taxon>
        <taxon>Viridiplantae</taxon>
        <taxon>Streptophyta</taxon>
        <taxon>Embryophyta</taxon>
        <taxon>Tracheophyta</taxon>
        <taxon>Spermatophyta</taxon>
        <taxon>Magnoliopsida</taxon>
        <taxon>eudicotyledons</taxon>
        <taxon>Gunneridae</taxon>
        <taxon>Pentapetalae</taxon>
        <taxon>asterids</taxon>
        <taxon>lamiids</taxon>
        <taxon>Solanales</taxon>
        <taxon>Solanaceae</taxon>
        <taxon>Solanoideae</taxon>
        <taxon>Solaneae</taxon>
        <taxon>Solanum</taxon>
    </lineage>
</organism>
<evidence type="ECO:0000259" key="1">
    <source>
        <dbReference type="Pfam" id="PF10469"/>
    </source>
</evidence>
<keyword evidence="3" id="KW-1185">Reference proteome</keyword>
<dbReference type="InterPro" id="IPR009210">
    <property type="entry name" value="ASCC1"/>
</dbReference>
<dbReference type="PANTHER" id="PTHR13360">
    <property type="entry name" value="ACTIVATING SIGNAL COINTEGRATOR 1 COMPLEX SUBUNIT 1"/>
    <property type="match status" value="1"/>
</dbReference>
<dbReference type="AlphaFoldDB" id="M0ZRK8"/>